<dbReference type="SUPFAM" id="SSF53850">
    <property type="entry name" value="Periplasmic binding protein-like II"/>
    <property type="match status" value="1"/>
</dbReference>
<accession>A0A375IR64</accession>
<evidence type="ECO:0000256" key="1">
    <source>
        <dbReference type="ARBA" id="ARBA00006987"/>
    </source>
</evidence>
<dbReference type="InterPro" id="IPR042100">
    <property type="entry name" value="Bug_dom1"/>
</dbReference>
<dbReference type="Gene3D" id="3.40.190.150">
    <property type="entry name" value="Bordetella uptake gene, domain 1"/>
    <property type="match status" value="1"/>
</dbReference>
<organism evidence="2 3">
    <name type="scientific">Cupriavidus taiwanensis</name>
    <dbReference type="NCBI Taxonomy" id="164546"/>
    <lineage>
        <taxon>Bacteria</taxon>
        <taxon>Pseudomonadati</taxon>
        <taxon>Pseudomonadota</taxon>
        <taxon>Betaproteobacteria</taxon>
        <taxon>Burkholderiales</taxon>
        <taxon>Burkholderiaceae</taxon>
        <taxon>Cupriavidus</taxon>
    </lineage>
</organism>
<keyword evidence="2" id="KW-0614">Plasmid</keyword>
<dbReference type="Gene3D" id="3.40.190.10">
    <property type="entry name" value="Periplasmic binding protein-like II"/>
    <property type="match status" value="1"/>
</dbReference>
<dbReference type="PIRSF" id="PIRSF017082">
    <property type="entry name" value="YflP"/>
    <property type="match status" value="1"/>
</dbReference>
<dbReference type="AlphaFoldDB" id="A0A375IR64"/>
<comment type="similarity">
    <text evidence="1">Belongs to the UPF0065 (bug) family.</text>
</comment>
<dbReference type="InterPro" id="IPR005064">
    <property type="entry name" value="BUG"/>
</dbReference>
<dbReference type="PANTHER" id="PTHR42928">
    <property type="entry name" value="TRICARBOXYLATE-BINDING PROTEIN"/>
    <property type="match status" value="1"/>
</dbReference>
<proteinExistence type="inferred from homology"/>
<reference evidence="2 3" key="1">
    <citation type="submission" date="2018-01" db="EMBL/GenBank/DDBJ databases">
        <authorList>
            <person name="Gaut B.S."/>
            <person name="Morton B.R."/>
            <person name="Clegg M.T."/>
            <person name="Duvall M.R."/>
        </authorList>
    </citation>
    <scope>NUCLEOTIDE SEQUENCE [LARGE SCALE GENOMIC DNA]</scope>
    <source>
        <strain evidence="2">Cupriavidus taiwanensis LMG 19425</strain>
        <plasmid evidence="3">Plasmid ii</plasmid>
    </source>
</reference>
<sequence>MKTFPEFCIEAPLEVPAPETPMLYRLLSGLLAATAISMLAMPALAQTYPSRPVRLVVPFPPGGTADVFGRLLAQQLTQTLGQPFVVDNRAGAGGNIAAGAVASAAADGYTVLLGTIGTHGINPSLYGNLPYSPRKDFQPVALVSSGANVLVVHPDVPARTVAELVALAKRRPGQLMMGSSGNGSSIHMSGELFQTMTGTRFTHVPYRGGSAALTDLMGGRIQLMFDNVPTSLPLIAKGLVRPLAVTSARRLPALPDVPTVAEAGVPGYTVSNWSGLFVPANAPPEVVNRLHDAVSKAVSSDALRKRFVEMGADTQALSTTEFTRFVDDEMVRWARIVKVSGARPD</sequence>
<dbReference type="Proteomes" id="UP000255505">
    <property type="component" value="Plasmid II"/>
</dbReference>
<evidence type="ECO:0000313" key="3">
    <source>
        <dbReference type="Proteomes" id="UP000255505"/>
    </source>
</evidence>
<dbReference type="Pfam" id="PF03401">
    <property type="entry name" value="TctC"/>
    <property type="match status" value="1"/>
</dbReference>
<protein>
    <submittedName>
        <fullName evidence="2">Uncharacterized protein</fullName>
    </submittedName>
</protein>
<dbReference type="PANTHER" id="PTHR42928:SF5">
    <property type="entry name" value="BLR1237 PROTEIN"/>
    <property type="match status" value="1"/>
</dbReference>
<name>A0A375IR64_9BURK</name>
<gene>
    <name evidence="2" type="ORF">CT19425_MP70112</name>
</gene>
<dbReference type="EMBL" id="LT991977">
    <property type="protein sequence ID" value="SPK75952.1"/>
    <property type="molecule type" value="Genomic_DNA"/>
</dbReference>
<dbReference type="CDD" id="cd13578">
    <property type="entry name" value="PBP2_Bug27"/>
    <property type="match status" value="1"/>
</dbReference>
<geneLocation type="plasmid" evidence="2">
    <name>II</name>
</geneLocation>
<evidence type="ECO:0000313" key="2">
    <source>
        <dbReference type="EMBL" id="SPK75952.1"/>
    </source>
</evidence>